<comment type="similarity">
    <text evidence="6">Belongs to the class-I aminoacyl-tRNA synthetase family.</text>
</comment>
<comment type="caution">
    <text evidence="8">The sequence shown here is derived from an EMBL/GenBank/DDBJ whole genome shotgun (WGS) entry which is preliminary data.</text>
</comment>
<dbReference type="GO" id="GO:0006425">
    <property type="term" value="P:glutaminyl-tRNA aminoacylation"/>
    <property type="evidence" value="ECO:0007669"/>
    <property type="project" value="TreeGrafter"/>
</dbReference>
<sequence>MKKTTSSPIAEPSAKLNREALMGRPLDESWGVNPPELLHEHRVANGSIIRARGGRVESRTIFRYDDTNPEAESKEYMESLRRDLDWLGWKPERITHSSDNFEVLYELASKLIKKGLAYCCDMTKEEIVAQRELARKRAASKNPDLEYLILSHDFYLAGIETFDKMKKGAYDEGTWTLRLKMDFESPNPNMYDLVAYRIKYTPHPHATDKEWCIYPSYCTTSPTESAMLWRQSTSASYTVMSKRRLLRLVIDGHVHGWSDPRMPTIAGFRRRGYTKEIINEFCNDLGVSKAANVIEYEKLASVAPRKLEKTSLRAMACLKPVKVVLSNWDDVSCKDSMTFGVGNNLADGNMGHISSHSQTQSTLMHQTLACMIPRTTSDWLLKRQLA</sequence>
<feature type="domain" description="Glutamyl/glutaminyl-tRNA synthetase class Ib catalytic" evidence="7">
    <location>
        <begin position="233"/>
        <end position="308"/>
    </location>
</feature>
<evidence type="ECO:0000256" key="4">
    <source>
        <dbReference type="ARBA" id="ARBA00022917"/>
    </source>
</evidence>
<evidence type="ECO:0000259" key="7">
    <source>
        <dbReference type="Pfam" id="PF00749"/>
    </source>
</evidence>
<dbReference type="OrthoDB" id="10250478at2759"/>
<proteinExistence type="inferred from homology"/>
<evidence type="ECO:0000256" key="5">
    <source>
        <dbReference type="ARBA" id="ARBA00023146"/>
    </source>
</evidence>
<evidence type="ECO:0000313" key="9">
    <source>
        <dbReference type="Proteomes" id="UP001153069"/>
    </source>
</evidence>
<gene>
    <name evidence="8" type="ORF">SEMRO_890_G216790.2</name>
</gene>
<reference evidence="8" key="1">
    <citation type="submission" date="2020-06" db="EMBL/GenBank/DDBJ databases">
        <authorList>
            <consortium name="Plant Systems Biology data submission"/>
        </authorList>
    </citation>
    <scope>NUCLEOTIDE SEQUENCE</scope>
    <source>
        <strain evidence="8">D6</strain>
    </source>
</reference>
<accession>A0A9N8EAM5</accession>
<evidence type="ECO:0000256" key="1">
    <source>
        <dbReference type="ARBA" id="ARBA00022598"/>
    </source>
</evidence>
<keyword evidence="3 6" id="KW-0067">ATP-binding</keyword>
<dbReference type="Proteomes" id="UP001153069">
    <property type="component" value="Unassembled WGS sequence"/>
</dbReference>
<dbReference type="FunFam" id="1.10.1160.10:FF:000001">
    <property type="entry name" value="Glutamine--tRNA ligase"/>
    <property type="match status" value="1"/>
</dbReference>
<dbReference type="PANTHER" id="PTHR43097:SF4">
    <property type="entry name" value="GLUTAMINE--TRNA LIGASE"/>
    <property type="match status" value="1"/>
</dbReference>
<keyword evidence="5 6" id="KW-0030">Aminoacyl-tRNA synthetase</keyword>
<keyword evidence="2 6" id="KW-0547">Nucleotide-binding</keyword>
<dbReference type="GO" id="GO:0005829">
    <property type="term" value="C:cytosol"/>
    <property type="evidence" value="ECO:0007669"/>
    <property type="project" value="TreeGrafter"/>
</dbReference>
<dbReference type="EMBL" id="CAICTM010000888">
    <property type="protein sequence ID" value="CAB9517912.1"/>
    <property type="molecule type" value="Genomic_DNA"/>
</dbReference>
<feature type="domain" description="Glutamyl/glutaminyl-tRNA synthetase class Ib catalytic" evidence="7">
    <location>
        <begin position="59"/>
        <end position="220"/>
    </location>
</feature>
<dbReference type="InterPro" id="IPR020058">
    <property type="entry name" value="Glu/Gln-tRNA-synth_Ib_cat-dom"/>
</dbReference>
<dbReference type="SUPFAM" id="SSF52374">
    <property type="entry name" value="Nucleotidylyl transferase"/>
    <property type="match status" value="1"/>
</dbReference>
<evidence type="ECO:0000256" key="6">
    <source>
        <dbReference type="RuleBase" id="RU363037"/>
    </source>
</evidence>
<dbReference type="GO" id="GO:0005524">
    <property type="term" value="F:ATP binding"/>
    <property type="evidence" value="ECO:0007669"/>
    <property type="project" value="UniProtKB-KW"/>
</dbReference>
<organism evidence="8 9">
    <name type="scientific">Seminavis robusta</name>
    <dbReference type="NCBI Taxonomy" id="568900"/>
    <lineage>
        <taxon>Eukaryota</taxon>
        <taxon>Sar</taxon>
        <taxon>Stramenopiles</taxon>
        <taxon>Ochrophyta</taxon>
        <taxon>Bacillariophyta</taxon>
        <taxon>Bacillariophyceae</taxon>
        <taxon>Bacillariophycidae</taxon>
        <taxon>Naviculales</taxon>
        <taxon>Naviculaceae</taxon>
        <taxon>Seminavis</taxon>
    </lineage>
</organism>
<dbReference type="Gene3D" id="3.40.50.620">
    <property type="entry name" value="HUPs"/>
    <property type="match status" value="1"/>
</dbReference>
<dbReference type="GO" id="GO:0004819">
    <property type="term" value="F:glutamine-tRNA ligase activity"/>
    <property type="evidence" value="ECO:0007669"/>
    <property type="project" value="TreeGrafter"/>
</dbReference>
<dbReference type="InterPro" id="IPR020061">
    <property type="entry name" value="Glu_tRNA_lig_a-bdl"/>
</dbReference>
<evidence type="ECO:0000256" key="2">
    <source>
        <dbReference type="ARBA" id="ARBA00022741"/>
    </source>
</evidence>
<keyword evidence="4 6" id="KW-0648">Protein biosynthesis</keyword>
<keyword evidence="9" id="KW-1185">Reference proteome</keyword>
<dbReference type="Gene3D" id="1.10.1160.10">
    <property type="entry name" value="Glutamyl-trna Synthetase, Domain 2"/>
    <property type="match status" value="1"/>
</dbReference>
<name>A0A9N8EAM5_9STRA</name>
<protein>
    <recommendedName>
        <fullName evidence="7">Glutamyl/glutaminyl-tRNA synthetase class Ib catalytic domain-containing protein</fullName>
    </recommendedName>
</protein>
<dbReference type="InterPro" id="IPR050132">
    <property type="entry name" value="Gln/Glu-tRNA_Ligase"/>
</dbReference>
<evidence type="ECO:0000313" key="8">
    <source>
        <dbReference type="EMBL" id="CAB9517912.1"/>
    </source>
</evidence>
<dbReference type="Pfam" id="PF00749">
    <property type="entry name" value="tRNA-synt_1c"/>
    <property type="match status" value="2"/>
</dbReference>
<dbReference type="InterPro" id="IPR014729">
    <property type="entry name" value="Rossmann-like_a/b/a_fold"/>
</dbReference>
<dbReference type="AlphaFoldDB" id="A0A9N8EAM5"/>
<keyword evidence="1 6" id="KW-0436">Ligase</keyword>
<evidence type="ECO:0000256" key="3">
    <source>
        <dbReference type="ARBA" id="ARBA00022840"/>
    </source>
</evidence>
<dbReference type="PANTHER" id="PTHR43097">
    <property type="entry name" value="GLUTAMINE-TRNA LIGASE"/>
    <property type="match status" value="1"/>
</dbReference>